<feature type="domain" description="RRM" evidence="8">
    <location>
        <begin position="348"/>
        <end position="422"/>
    </location>
</feature>
<feature type="domain" description="SPOC" evidence="9">
    <location>
        <begin position="609"/>
        <end position="784"/>
    </location>
</feature>
<organism evidence="10 12">
    <name type="scientific">Dinothrombium tinctorium</name>
    <dbReference type="NCBI Taxonomy" id="1965070"/>
    <lineage>
        <taxon>Eukaryota</taxon>
        <taxon>Metazoa</taxon>
        <taxon>Ecdysozoa</taxon>
        <taxon>Arthropoda</taxon>
        <taxon>Chelicerata</taxon>
        <taxon>Arachnida</taxon>
        <taxon>Acari</taxon>
        <taxon>Acariformes</taxon>
        <taxon>Trombidiformes</taxon>
        <taxon>Prostigmata</taxon>
        <taxon>Anystina</taxon>
        <taxon>Parasitengona</taxon>
        <taxon>Trombidioidea</taxon>
        <taxon>Trombidiidae</taxon>
        <taxon>Dinothrombium</taxon>
    </lineage>
</organism>
<feature type="compositionally biased region" description="Pro residues" evidence="7">
    <location>
        <begin position="203"/>
        <end position="213"/>
    </location>
</feature>
<feature type="compositionally biased region" description="Low complexity" evidence="7">
    <location>
        <begin position="34"/>
        <end position="43"/>
    </location>
</feature>
<evidence type="ECO:0000256" key="6">
    <source>
        <dbReference type="PROSITE-ProRule" id="PRU00176"/>
    </source>
</evidence>
<dbReference type="OrthoDB" id="10050565at2759"/>
<evidence type="ECO:0000256" key="1">
    <source>
        <dbReference type="ARBA" id="ARBA00004123"/>
    </source>
</evidence>
<evidence type="ECO:0000256" key="5">
    <source>
        <dbReference type="ARBA" id="ARBA00023242"/>
    </source>
</evidence>
<dbReference type="Gene3D" id="3.30.70.330">
    <property type="match status" value="3"/>
</dbReference>
<proteinExistence type="inferred from homology"/>
<dbReference type="PANTHER" id="PTHR23189">
    <property type="entry name" value="RNA RECOGNITION MOTIF-CONTAINING"/>
    <property type="match status" value="1"/>
</dbReference>
<dbReference type="InterPro" id="IPR016194">
    <property type="entry name" value="SPOC-like_C_dom_sf"/>
</dbReference>
<evidence type="ECO:0000259" key="9">
    <source>
        <dbReference type="PROSITE" id="PS50917"/>
    </source>
</evidence>
<dbReference type="InterPro" id="IPR012677">
    <property type="entry name" value="Nucleotide-bd_a/b_plait_sf"/>
</dbReference>
<feature type="compositionally biased region" description="Basic and acidic residues" evidence="7">
    <location>
        <begin position="1"/>
        <end position="18"/>
    </location>
</feature>
<dbReference type="FunFam" id="3.30.70.330:FF:000565">
    <property type="entry name" value="RNA-binding protein 15B"/>
    <property type="match status" value="1"/>
</dbReference>
<dbReference type="InterPro" id="IPR000504">
    <property type="entry name" value="RRM_dom"/>
</dbReference>
<comment type="subcellular location">
    <subcellularLocation>
        <location evidence="1">Nucleus</location>
    </subcellularLocation>
</comment>
<gene>
    <name evidence="11" type="ORF">B4U79_03820</name>
    <name evidence="10" type="ORF">B4U79_10651</name>
</gene>
<evidence type="ECO:0000256" key="4">
    <source>
        <dbReference type="ARBA" id="ARBA00022884"/>
    </source>
</evidence>
<accession>A0A3S3RWK5</accession>
<dbReference type="CDD" id="cd12310">
    <property type="entry name" value="RRM3_Spen"/>
    <property type="match status" value="1"/>
</dbReference>
<dbReference type="InterPro" id="IPR035979">
    <property type="entry name" value="RBD_domain_sf"/>
</dbReference>
<dbReference type="GO" id="GO:0005634">
    <property type="term" value="C:nucleus"/>
    <property type="evidence" value="ECO:0007669"/>
    <property type="project" value="UniProtKB-SubCell"/>
</dbReference>
<reference evidence="10 12" key="1">
    <citation type="journal article" date="2018" name="Gigascience">
        <title>Genomes of trombidid mites reveal novel predicted allergens and laterally-transferred genes associated with secondary metabolism.</title>
        <authorList>
            <person name="Dong X."/>
            <person name="Chaisiri K."/>
            <person name="Xia D."/>
            <person name="Armstrong S.D."/>
            <person name="Fang Y."/>
            <person name="Donnelly M.J."/>
            <person name="Kadowaki T."/>
            <person name="McGarry J.W."/>
            <person name="Darby A.C."/>
            <person name="Makepeace B.L."/>
        </authorList>
    </citation>
    <scope>NUCLEOTIDE SEQUENCE [LARGE SCALE GENOMIC DNA]</scope>
    <source>
        <strain evidence="10">UoL-WK</strain>
    </source>
</reference>
<dbReference type="AlphaFoldDB" id="A0A3S3RWK5"/>
<evidence type="ECO:0000313" key="12">
    <source>
        <dbReference type="Proteomes" id="UP000285301"/>
    </source>
</evidence>
<dbReference type="SUPFAM" id="SSF54928">
    <property type="entry name" value="RNA-binding domain, RBD"/>
    <property type="match status" value="2"/>
</dbReference>
<feature type="compositionally biased region" description="Low complexity" evidence="7">
    <location>
        <begin position="515"/>
        <end position="527"/>
    </location>
</feature>
<reference evidence="10" key="2">
    <citation type="submission" date="2018-11" db="EMBL/GenBank/DDBJ databases">
        <title>Trombidioid mite genomics.</title>
        <authorList>
            <person name="Dong X."/>
        </authorList>
    </citation>
    <scope>NUCLEOTIDE SEQUENCE</scope>
    <source>
        <strain evidence="10">UoL-WK</strain>
    </source>
</reference>
<dbReference type="SMART" id="SM00360">
    <property type="entry name" value="RRM"/>
    <property type="match status" value="3"/>
</dbReference>
<dbReference type="FunFam" id="3.30.70.330:FF:000112">
    <property type="entry name" value="RNA-binding motif protein 15"/>
    <property type="match status" value="1"/>
</dbReference>
<evidence type="ECO:0000313" key="11">
    <source>
        <dbReference type="EMBL" id="RWS09767.1"/>
    </source>
</evidence>
<feature type="region of interest" description="Disordered" evidence="7">
    <location>
        <begin position="1"/>
        <end position="57"/>
    </location>
</feature>
<sequence length="785" mass="87916">MPRYEDSPRDRSPIDRRDGRRMKSPSDRRRGREGSPMSMSSRPPLRDPYDDYPRMKPERDSPPYKILCVANLNHKVSDAVIRDALLREFGRFGEVTVKVCHDSNERIAYIYFRSYEDAREARHAKARLVLFDKVVEIDPIFERAMMPSSSGRRRSLTPDYGPPPRSMRGPPSPNPPSSRRPPPPPPPPPPPMRNSLDKHGHPMYPPMRGPHNPPHQDMHPRDMHMRNDYHHHHASNANRQPHRESKKEKFPNYLHHIPPEDDDKATRTLFVGNLEVAISEADLRRIFERYGVVEDIDVKRPPPGQGNAYAFIKFLNLDMAHRAKVEMSGQYIGKFQCKIGYGKATPTTRIWVGGLGNWTSLSHLEREFDRFGAIRKIDFVKGDNHAYIQYDSIDAAQAACQEMRGNPLGGPDKRLRVDFADPGPYSYYNSPSRNVATSGTTNEHYNAPNARRSDSTSSAPDGNWPTPNSRYHGGAEYGDNFGDRANSRGRPSGTPADGFPPTDADDQKRDRGDYNSSGSGNANWNWWDEGNASPSNDRRGRRPRTPEGEERKKPRRSSMSPDAGGDQTPSSPRRSRAGAPDSGARSPSFDNKSDDRIRNVIVSENVTAVSELVRCCPLTWNGGLILKNSAFPAKMLLCSGDSSLVEILMKDSNAEIPMLRITQRLRLDPMKLEDVSRRMTSAGPQGYCMLLTTASNTTLQASIGEDGGAVQTRPLRNLVSYLKQKDAAGVISLSGVKDGKEMMGVLYAFPPCPFALELLRKVAPNLSGDNTREDYLVVIVIRGTN</sequence>
<dbReference type="SUPFAM" id="SSF100939">
    <property type="entry name" value="SPOC domain-like"/>
    <property type="match status" value="1"/>
</dbReference>
<keyword evidence="12" id="KW-1185">Reference proteome</keyword>
<feature type="compositionally biased region" description="Basic and acidic residues" evidence="7">
    <location>
        <begin position="24"/>
        <end position="33"/>
    </location>
</feature>
<feature type="compositionally biased region" description="Polar residues" evidence="7">
    <location>
        <begin position="455"/>
        <end position="469"/>
    </location>
</feature>
<feature type="region of interest" description="Disordered" evidence="7">
    <location>
        <begin position="427"/>
        <end position="593"/>
    </location>
</feature>
<dbReference type="FunFam" id="2.40.290.10:FF:000007">
    <property type="entry name" value="RNA-binding protein 15B"/>
    <property type="match status" value="1"/>
</dbReference>
<dbReference type="Pfam" id="PF00076">
    <property type="entry name" value="RRM_1"/>
    <property type="match status" value="3"/>
</dbReference>
<evidence type="ECO:0000313" key="10">
    <source>
        <dbReference type="EMBL" id="RWS07075.1"/>
    </source>
</evidence>
<feature type="compositionally biased region" description="Pro residues" evidence="7">
    <location>
        <begin position="160"/>
        <end position="192"/>
    </location>
</feature>
<feature type="compositionally biased region" description="Polar residues" evidence="7">
    <location>
        <begin position="427"/>
        <end position="444"/>
    </location>
</feature>
<evidence type="ECO:0000256" key="3">
    <source>
        <dbReference type="ARBA" id="ARBA00022553"/>
    </source>
</evidence>
<dbReference type="Pfam" id="PF07744">
    <property type="entry name" value="SPOC"/>
    <property type="match status" value="1"/>
</dbReference>
<feature type="domain" description="RRM" evidence="8">
    <location>
        <begin position="267"/>
        <end position="344"/>
    </location>
</feature>
<dbReference type="CDD" id="cd12308">
    <property type="entry name" value="RRM1_Spen"/>
    <property type="match status" value="1"/>
</dbReference>
<evidence type="ECO:0000256" key="7">
    <source>
        <dbReference type="SAM" id="MobiDB-lite"/>
    </source>
</evidence>
<evidence type="ECO:0000256" key="2">
    <source>
        <dbReference type="ARBA" id="ARBA00005387"/>
    </source>
</evidence>
<comment type="similarity">
    <text evidence="2">Belongs to the RRM Spen family.</text>
</comment>
<comment type="caution">
    <text evidence="10">The sequence shown here is derived from an EMBL/GenBank/DDBJ whole genome shotgun (WGS) entry which is preliminary data.</text>
</comment>
<name>A0A3S3RWK5_9ACAR</name>
<dbReference type="PROSITE" id="PS50917">
    <property type="entry name" value="SPOC"/>
    <property type="match status" value="1"/>
</dbReference>
<evidence type="ECO:0000259" key="8">
    <source>
        <dbReference type="PROSITE" id="PS50102"/>
    </source>
</evidence>
<dbReference type="EMBL" id="NCKU01002353">
    <property type="protein sequence ID" value="RWS09767.1"/>
    <property type="molecule type" value="Genomic_DNA"/>
</dbReference>
<dbReference type="InterPro" id="IPR010912">
    <property type="entry name" value="SPOC_met"/>
</dbReference>
<dbReference type="InterPro" id="IPR012921">
    <property type="entry name" value="SPOC_C"/>
</dbReference>
<feature type="compositionally biased region" description="Basic and acidic residues" evidence="7">
    <location>
        <begin position="214"/>
        <end position="223"/>
    </location>
</feature>
<keyword evidence="5" id="KW-0539">Nucleus</keyword>
<keyword evidence="3" id="KW-0597">Phosphoprotein</keyword>
<dbReference type="STRING" id="1965070.A0A3S3RWK5"/>
<feature type="compositionally biased region" description="Basic and acidic residues" evidence="7">
    <location>
        <begin position="44"/>
        <end position="57"/>
    </location>
</feature>
<dbReference type="Proteomes" id="UP000285301">
    <property type="component" value="Unassembled WGS sequence"/>
</dbReference>
<feature type="region of interest" description="Disordered" evidence="7">
    <location>
        <begin position="146"/>
        <end position="223"/>
    </location>
</feature>
<dbReference type="CDD" id="cd12309">
    <property type="entry name" value="RRM2_Spen"/>
    <property type="match status" value="1"/>
</dbReference>
<protein>
    <submittedName>
        <fullName evidence="10">Putative RNA-binding protein 15-like protein</fullName>
    </submittedName>
</protein>
<dbReference type="CDD" id="cd21544">
    <property type="entry name" value="SPOC_RBM15-like"/>
    <property type="match status" value="1"/>
</dbReference>
<dbReference type="Gene3D" id="2.40.290.10">
    <property type="match status" value="1"/>
</dbReference>
<dbReference type="PROSITE" id="PS50102">
    <property type="entry name" value="RRM"/>
    <property type="match status" value="2"/>
</dbReference>
<dbReference type="EMBL" id="NCKU01003687">
    <property type="protein sequence ID" value="RWS07075.1"/>
    <property type="molecule type" value="Genomic_DNA"/>
</dbReference>
<keyword evidence="4 6" id="KW-0694">RNA-binding</keyword>
<dbReference type="GO" id="GO:0003723">
    <property type="term" value="F:RNA binding"/>
    <property type="evidence" value="ECO:0007669"/>
    <property type="project" value="UniProtKB-UniRule"/>
</dbReference>